<sequence>MDFDGAAVVICNTCAMFVILPKCVNYTYSKCKLVALLQEKVQQLEACISNQQQINELELFLDRVEQTIPDKKRQGILLWKKSLPQLR</sequence>
<dbReference type="EMBL" id="JAPFRF010000001">
    <property type="protein sequence ID" value="KAJ7345513.1"/>
    <property type="molecule type" value="Genomic_DNA"/>
</dbReference>
<evidence type="ECO:0000313" key="2">
    <source>
        <dbReference type="Proteomes" id="UP001142489"/>
    </source>
</evidence>
<reference evidence="1" key="1">
    <citation type="journal article" date="2023" name="DNA Res.">
        <title>Chromosome-level genome assembly of Phrynocephalus forsythii using third-generation DNA sequencing and Hi-C analysis.</title>
        <authorList>
            <person name="Qi Y."/>
            <person name="Zhao W."/>
            <person name="Zhao Y."/>
            <person name="Niu C."/>
            <person name="Cao S."/>
            <person name="Zhang Y."/>
        </authorList>
    </citation>
    <scope>NUCLEOTIDE SEQUENCE</scope>
    <source>
        <tissue evidence="1">Muscle</tissue>
    </source>
</reference>
<keyword evidence="2" id="KW-1185">Reference proteome</keyword>
<accession>A0A9Q1B7W3</accession>
<gene>
    <name evidence="1" type="ORF">JRQ81_001463</name>
</gene>
<protein>
    <submittedName>
        <fullName evidence="1">Uncharacterized protein</fullName>
    </submittedName>
</protein>
<dbReference type="AlphaFoldDB" id="A0A9Q1B7W3"/>
<organism evidence="1 2">
    <name type="scientific">Phrynocephalus forsythii</name>
    <dbReference type="NCBI Taxonomy" id="171643"/>
    <lineage>
        <taxon>Eukaryota</taxon>
        <taxon>Metazoa</taxon>
        <taxon>Chordata</taxon>
        <taxon>Craniata</taxon>
        <taxon>Vertebrata</taxon>
        <taxon>Euteleostomi</taxon>
        <taxon>Lepidosauria</taxon>
        <taxon>Squamata</taxon>
        <taxon>Bifurcata</taxon>
        <taxon>Unidentata</taxon>
        <taxon>Episquamata</taxon>
        <taxon>Toxicofera</taxon>
        <taxon>Iguania</taxon>
        <taxon>Acrodonta</taxon>
        <taxon>Agamidae</taxon>
        <taxon>Agaminae</taxon>
        <taxon>Phrynocephalus</taxon>
    </lineage>
</organism>
<name>A0A9Q1B7W3_9SAUR</name>
<dbReference type="OrthoDB" id="10496543at2759"/>
<proteinExistence type="predicted"/>
<evidence type="ECO:0000313" key="1">
    <source>
        <dbReference type="EMBL" id="KAJ7345513.1"/>
    </source>
</evidence>
<comment type="caution">
    <text evidence="1">The sequence shown here is derived from an EMBL/GenBank/DDBJ whole genome shotgun (WGS) entry which is preliminary data.</text>
</comment>
<dbReference type="Proteomes" id="UP001142489">
    <property type="component" value="Unassembled WGS sequence"/>
</dbReference>
<feature type="non-terminal residue" evidence="1">
    <location>
        <position position="87"/>
    </location>
</feature>